<keyword evidence="3" id="KW-1185">Reference proteome</keyword>
<reference evidence="2 3" key="1">
    <citation type="submission" date="2021-06" db="EMBL/GenBank/DDBJ databases">
        <title>Caerostris darwini draft genome.</title>
        <authorList>
            <person name="Kono N."/>
            <person name="Arakawa K."/>
        </authorList>
    </citation>
    <scope>NUCLEOTIDE SEQUENCE [LARGE SCALE GENOMIC DNA]</scope>
</reference>
<sequence length="93" mass="10250">MKKSCHCSQAPPLKGMDGHGRKRSTKFGKETVGGHQECGPSRHLSAKGRQKSISALMACFAEQKGRDIKRYKYVFGCQSIGGERRYVNDGLSC</sequence>
<dbReference type="AlphaFoldDB" id="A0AAV4QH35"/>
<gene>
    <name evidence="2" type="ORF">CDAR_250281</name>
</gene>
<accession>A0AAV4QH35</accession>
<name>A0AAV4QH35_9ARAC</name>
<proteinExistence type="predicted"/>
<evidence type="ECO:0000313" key="3">
    <source>
        <dbReference type="Proteomes" id="UP001054837"/>
    </source>
</evidence>
<protein>
    <submittedName>
        <fullName evidence="2">Uncharacterized protein</fullName>
    </submittedName>
</protein>
<evidence type="ECO:0000313" key="2">
    <source>
        <dbReference type="EMBL" id="GIY08221.1"/>
    </source>
</evidence>
<comment type="caution">
    <text evidence="2">The sequence shown here is derived from an EMBL/GenBank/DDBJ whole genome shotgun (WGS) entry which is preliminary data.</text>
</comment>
<evidence type="ECO:0000256" key="1">
    <source>
        <dbReference type="SAM" id="MobiDB-lite"/>
    </source>
</evidence>
<organism evidence="2 3">
    <name type="scientific">Caerostris darwini</name>
    <dbReference type="NCBI Taxonomy" id="1538125"/>
    <lineage>
        <taxon>Eukaryota</taxon>
        <taxon>Metazoa</taxon>
        <taxon>Ecdysozoa</taxon>
        <taxon>Arthropoda</taxon>
        <taxon>Chelicerata</taxon>
        <taxon>Arachnida</taxon>
        <taxon>Araneae</taxon>
        <taxon>Araneomorphae</taxon>
        <taxon>Entelegynae</taxon>
        <taxon>Araneoidea</taxon>
        <taxon>Araneidae</taxon>
        <taxon>Caerostris</taxon>
    </lineage>
</organism>
<dbReference type="Proteomes" id="UP001054837">
    <property type="component" value="Unassembled WGS sequence"/>
</dbReference>
<dbReference type="EMBL" id="BPLQ01004466">
    <property type="protein sequence ID" value="GIY08221.1"/>
    <property type="molecule type" value="Genomic_DNA"/>
</dbReference>
<feature type="region of interest" description="Disordered" evidence="1">
    <location>
        <begin position="1"/>
        <end position="45"/>
    </location>
</feature>